<accession>A0AAV7X465</accession>
<protein>
    <submittedName>
        <fullName evidence="1">Uncharacterized protein</fullName>
    </submittedName>
</protein>
<evidence type="ECO:0000313" key="1">
    <source>
        <dbReference type="EMBL" id="KAJ1519232.1"/>
    </source>
</evidence>
<sequence>MGTQQGLLNSKRTLSYKSSAWKDTSYNVSVALHPDGFLQVWQDSDDVAEVPLPEEIRQEPTLRVLSSNGNVAFDSQGVQLKKNLPRLRALTPTQQEQPKSILVAKIQSSLQQLSPDRAATQTLLGEGPHA</sequence>
<evidence type="ECO:0000313" key="2">
    <source>
        <dbReference type="Proteomes" id="UP001075354"/>
    </source>
</evidence>
<comment type="caution">
    <text evidence="1">The sequence shown here is derived from an EMBL/GenBank/DDBJ whole genome shotgun (WGS) entry which is preliminary data.</text>
</comment>
<dbReference type="AlphaFoldDB" id="A0AAV7X465"/>
<reference evidence="1" key="1">
    <citation type="submission" date="2022-12" db="EMBL/GenBank/DDBJ databases">
        <title>Chromosome-level genome assembly of the bean flower thrips Megalurothrips usitatus.</title>
        <authorList>
            <person name="Ma L."/>
            <person name="Liu Q."/>
            <person name="Li H."/>
            <person name="Cai W."/>
        </authorList>
    </citation>
    <scope>NUCLEOTIDE SEQUENCE</scope>
    <source>
        <strain evidence="1">Cailab_2022a</strain>
    </source>
</reference>
<name>A0AAV7X465_9NEOP</name>
<proteinExistence type="predicted"/>
<keyword evidence="2" id="KW-1185">Reference proteome</keyword>
<gene>
    <name evidence="1" type="ORF">ONE63_011162</name>
</gene>
<organism evidence="1 2">
    <name type="scientific">Megalurothrips usitatus</name>
    <name type="common">bean blossom thrips</name>
    <dbReference type="NCBI Taxonomy" id="439358"/>
    <lineage>
        <taxon>Eukaryota</taxon>
        <taxon>Metazoa</taxon>
        <taxon>Ecdysozoa</taxon>
        <taxon>Arthropoda</taxon>
        <taxon>Hexapoda</taxon>
        <taxon>Insecta</taxon>
        <taxon>Pterygota</taxon>
        <taxon>Neoptera</taxon>
        <taxon>Paraneoptera</taxon>
        <taxon>Thysanoptera</taxon>
        <taxon>Terebrantia</taxon>
        <taxon>Thripoidea</taxon>
        <taxon>Thripidae</taxon>
        <taxon>Megalurothrips</taxon>
    </lineage>
</organism>
<dbReference type="EMBL" id="JAPTSV010000138">
    <property type="protein sequence ID" value="KAJ1519232.1"/>
    <property type="molecule type" value="Genomic_DNA"/>
</dbReference>
<dbReference type="Proteomes" id="UP001075354">
    <property type="component" value="Unassembled WGS sequence"/>
</dbReference>